<gene>
    <name evidence="3" type="ORF">SAMN04515672_0262</name>
</gene>
<dbReference type="RefSeq" id="WP_090302824.1">
    <property type="nucleotide sequence ID" value="NZ_FNFE01000001.1"/>
</dbReference>
<dbReference type="Proteomes" id="UP000198882">
    <property type="component" value="Unassembled WGS sequence"/>
</dbReference>
<dbReference type="SUPFAM" id="SSF56024">
    <property type="entry name" value="Phospholipase D/nuclease"/>
    <property type="match status" value="1"/>
</dbReference>
<dbReference type="STRING" id="1095776.SAMN04515672_0262"/>
<dbReference type="EMBL" id="FNFE01000001">
    <property type="protein sequence ID" value="SDJ34686.1"/>
    <property type="molecule type" value="Genomic_DNA"/>
</dbReference>
<name>A0A1G8SZP3_9EURY</name>
<organism evidence="3 4">
    <name type="scientific">Natronorubrum texcoconense</name>
    <dbReference type="NCBI Taxonomy" id="1095776"/>
    <lineage>
        <taxon>Archaea</taxon>
        <taxon>Methanobacteriati</taxon>
        <taxon>Methanobacteriota</taxon>
        <taxon>Stenosarchaea group</taxon>
        <taxon>Halobacteria</taxon>
        <taxon>Halobacteriales</taxon>
        <taxon>Natrialbaceae</taxon>
        <taxon>Natronorubrum</taxon>
    </lineage>
</organism>
<feature type="transmembrane region" description="Helical" evidence="1">
    <location>
        <begin position="197"/>
        <end position="217"/>
    </location>
</feature>
<evidence type="ECO:0000259" key="2">
    <source>
        <dbReference type="PROSITE" id="PS50035"/>
    </source>
</evidence>
<dbReference type="AlphaFoldDB" id="A0A1G8SZP3"/>
<evidence type="ECO:0000313" key="3">
    <source>
        <dbReference type="EMBL" id="SDJ34686.1"/>
    </source>
</evidence>
<keyword evidence="1" id="KW-1133">Transmembrane helix</keyword>
<evidence type="ECO:0000256" key="1">
    <source>
        <dbReference type="SAM" id="Phobius"/>
    </source>
</evidence>
<dbReference type="OrthoDB" id="169510at2157"/>
<evidence type="ECO:0000313" key="4">
    <source>
        <dbReference type="Proteomes" id="UP000198882"/>
    </source>
</evidence>
<dbReference type="GO" id="GO:0003824">
    <property type="term" value="F:catalytic activity"/>
    <property type="evidence" value="ECO:0007669"/>
    <property type="project" value="InterPro"/>
</dbReference>
<sequence length="218" mass="24661">MSEFQTEPAVSLLGTTDSNRRVQEALADLFAGDGTIYIVSGYFTYQGYLAIRDEVVSFLERSRENELVAIVGPASDQFSARIAHDLWALDDHDQVRLYKQPRGLHAKLYVRDGPNPLCILGSANITQVAFEYNIELGLEMTRESCDHPDLRPFLEWVDEIVAMSEPLRRRDLFVPVQIGCSFVNWSHKARLLPTRNVMLRVVPVVIGIVVLATLFRLV</sequence>
<dbReference type="InterPro" id="IPR001736">
    <property type="entry name" value="PLipase_D/transphosphatidylase"/>
</dbReference>
<dbReference type="Gene3D" id="3.30.870.10">
    <property type="entry name" value="Endonuclease Chain A"/>
    <property type="match status" value="1"/>
</dbReference>
<keyword evidence="1" id="KW-0472">Membrane</keyword>
<keyword evidence="1" id="KW-0812">Transmembrane</keyword>
<dbReference type="PROSITE" id="PS50035">
    <property type="entry name" value="PLD"/>
    <property type="match status" value="1"/>
</dbReference>
<dbReference type="InterPro" id="IPR025202">
    <property type="entry name" value="PLD-like_dom"/>
</dbReference>
<protein>
    <submittedName>
        <fullName evidence="3">PLD-like domain-containing protein</fullName>
    </submittedName>
</protein>
<dbReference type="Pfam" id="PF13091">
    <property type="entry name" value="PLDc_2"/>
    <property type="match status" value="1"/>
</dbReference>
<keyword evidence="4" id="KW-1185">Reference proteome</keyword>
<proteinExistence type="predicted"/>
<reference evidence="4" key="1">
    <citation type="submission" date="2016-10" db="EMBL/GenBank/DDBJ databases">
        <authorList>
            <person name="Varghese N."/>
            <person name="Submissions S."/>
        </authorList>
    </citation>
    <scope>NUCLEOTIDE SEQUENCE [LARGE SCALE GENOMIC DNA]</scope>
    <source>
        <strain evidence="4">B4,CECT 8067,JCM 17497</strain>
    </source>
</reference>
<feature type="domain" description="PLD phosphodiesterase" evidence="2">
    <location>
        <begin position="100"/>
        <end position="129"/>
    </location>
</feature>
<accession>A0A1G8SZP3</accession>
<dbReference type="CDD" id="cd09117">
    <property type="entry name" value="PLDc_Bfil_DEXD_like"/>
    <property type="match status" value="1"/>
</dbReference>